<protein>
    <submittedName>
        <fullName evidence="1">Uncharacterized protein</fullName>
    </submittedName>
</protein>
<accession>A2Y0S0</accession>
<reference evidence="1 2" key="1">
    <citation type="journal article" date="2005" name="PLoS Biol.">
        <title>The genomes of Oryza sativa: a history of duplications.</title>
        <authorList>
            <person name="Yu J."/>
            <person name="Wang J."/>
            <person name="Lin W."/>
            <person name="Li S."/>
            <person name="Li H."/>
            <person name="Zhou J."/>
            <person name="Ni P."/>
            <person name="Dong W."/>
            <person name="Hu S."/>
            <person name="Zeng C."/>
            <person name="Zhang J."/>
            <person name="Zhang Y."/>
            <person name="Li R."/>
            <person name="Xu Z."/>
            <person name="Li S."/>
            <person name="Li X."/>
            <person name="Zheng H."/>
            <person name="Cong L."/>
            <person name="Lin L."/>
            <person name="Yin J."/>
            <person name="Geng J."/>
            <person name="Li G."/>
            <person name="Shi J."/>
            <person name="Liu J."/>
            <person name="Lv H."/>
            <person name="Li J."/>
            <person name="Wang J."/>
            <person name="Deng Y."/>
            <person name="Ran L."/>
            <person name="Shi X."/>
            <person name="Wang X."/>
            <person name="Wu Q."/>
            <person name="Li C."/>
            <person name="Ren X."/>
            <person name="Wang J."/>
            <person name="Wang X."/>
            <person name="Li D."/>
            <person name="Liu D."/>
            <person name="Zhang X."/>
            <person name="Ji Z."/>
            <person name="Zhao W."/>
            <person name="Sun Y."/>
            <person name="Zhang Z."/>
            <person name="Bao J."/>
            <person name="Han Y."/>
            <person name="Dong L."/>
            <person name="Ji J."/>
            <person name="Chen P."/>
            <person name="Wu S."/>
            <person name="Liu J."/>
            <person name="Xiao Y."/>
            <person name="Bu D."/>
            <person name="Tan J."/>
            <person name="Yang L."/>
            <person name="Ye C."/>
            <person name="Zhang J."/>
            <person name="Xu J."/>
            <person name="Zhou Y."/>
            <person name="Yu Y."/>
            <person name="Zhang B."/>
            <person name="Zhuang S."/>
            <person name="Wei H."/>
            <person name="Liu B."/>
            <person name="Lei M."/>
            <person name="Yu H."/>
            <person name="Li Y."/>
            <person name="Xu H."/>
            <person name="Wei S."/>
            <person name="He X."/>
            <person name="Fang L."/>
            <person name="Zhang Z."/>
            <person name="Zhang Y."/>
            <person name="Huang X."/>
            <person name="Su Z."/>
            <person name="Tong W."/>
            <person name="Li J."/>
            <person name="Tong Z."/>
            <person name="Li S."/>
            <person name="Ye J."/>
            <person name="Wang L."/>
            <person name="Fang L."/>
            <person name="Lei T."/>
            <person name="Chen C."/>
            <person name="Chen H."/>
            <person name="Xu Z."/>
            <person name="Li H."/>
            <person name="Huang H."/>
            <person name="Zhang F."/>
            <person name="Xu H."/>
            <person name="Li N."/>
            <person name="Zhao C."/>
            <person name="Li S."/>
            <person name="Dong L."/>
            <person name="Huang Y."/>
            <person name="Li L."/>
            <person name="Xi Y."/>
            <person name="Qi Q."/>
            <person name="Li W."/>
            <person name="Zhang B."/>
            <person name="Hu W."/>
            <person name="Zhang Y."/>
            <person name="Tian X."/>
            <person name="Jiao Y."/>
            <person name="Liang X."/>
            <person name="Jin J."/>
            <person name="Gao L."/>
            <person name="Zheng W."/>
            <person name="Hao B."/>
            <person name="Liu S."/>
            <person name="Wang W."/>
            <person name="Yuan L."/>
            <person name="Cao M."/>
            <person name="McDermott J."/>
            <person name="Samudrala R."/>
            <person name="Wang J."/>
            <person name="Wong G.K."/>
            <person name="Yang H."/>
        </authorList>
    </citation>
    <scope>NUCLEOTIDE SEQUENCE [LARGE SCALE GENOMIC DNA]</scope>
    <source>
        <strain evidence="2">cv. 93-11</strain>
    </source>
</reference>
<dbReference type="EMBL" id="CM000130">
    <property type="protein sequence ID" value="EAY96680.1"/>
    <property type="molecule type" value="Genomic_DNA"/>
</dbReference>
<name>A2Y0S0_ORYSI</name>
<dbReference type="OMA" id="HVGAFQS"/>
<sequence>MATELDPHVGAFQSNTFLLASVVVTGENLLRKGESMVEWGEEAAKEQRPF</sequence>
<evidence type="ECO:0000313" key="2">
    <source>
        <dbReference type="Proteomes" id="UP000007015"/>
    </source>
</evidence>
<dbReference type="HOGENOM" id="CLU_3127581_0_0_1"/>
<dbReference type="AlphaFoldDB" id="A2Y0S0"/>
<dbReference type="Proteomes" id="UP000007015">
    <property type="component" value="Chromosome 5"/>
</dbReference>
<evidence type="ECO:0000313" key="1">
    <source>
        <dbReference type="EMBL" id="EAY96680.1"/>
    </source>
</evidence>
<proteinExistence type="predicted"/>
<gene>
    <name evidence="1" type="ORF">OsI_18602</name>
</gene>
<keyword evidence="2" id="KW-1185">Reference proteome</keyword>
<organism evidence="1 2">
    <name type="scientific">Oryza sativa subsp. indica</name>
    <name type="common">Rice</name>
    <dbReference type="NCBI Taxonomy" id="39946"/>
    <lineage>
        <taxon>Eukaryota</taxon>
        <taxon>Viridiplantae</taxon>
        <taxon>Streptophyta</taxon>
        <taxon>Embryophyta</taxon>
        <taxon>Tracheophyta</taxon>
        <taxon>Spermatophyta</taxon>
        <taxon>Magnoliopsida</taxon>
        <taxon>Liliopsida</taxon>
        <taxon>Poales</taxon>
        <taxon>Poaceae</taxon>
        <taxon>BOP clade</taxon>
        <taxon>Oryzoideae</taxon>
        <taxon>Oryzeae</taxon>
        <taxon>Oryzinae</taxon>
        <taxon>Oryza</taxon>
        <taxon>Oryza sativa</taxon>
    </lineage>
</organism>
<dbReference type="Gramene" id="BGIOSGA018743-TA">
    <property type="protein sequence ID" value="BGIOSGA018743-PA"/>
    <property type="gene ID" value="BGIOSGA018743"/>
</dbReference>